<protein>
    <recommendedName>
        <fullName evidence="2">SET domain-containing protein</fullName>
    </recommendedName>
</protein>
<feature type="domain" description="SET" evidence="2">
    <location>
        <begin position="144"/>
        <end position="291"/>
    </location>
</feature>
<dbReference type="InterPro" id="IPR046341">
    <property type="entry name" value="SET_dom_sf"/>
</dbReference>
<dbReference type="PANTHER" id="PTHR47332">
    <property type="entry name" value="SET DOMAIN-CONTAINING PROTEIN 5"/>
    <property type="match status" value="1"/>
</dbReference>
<dbReference type="InParanoid" id="A0A067Q7P7"/>
<dbReference type="Proteomes" id="UP000027265">
    <property type="component" value="Unassembled WGS sequence"/>
</dbReference>
<keyword evidence="4" id="KW-1185">Reference proteome</keyword>
<evidence type="ECO:0000259" key="2">
    <source>
        <dbReference type="PROSITE" id="PS50280"/>
    </source>
</evidence>
<dbReference type="SMART" id="SM00317">
    <property type="entry name" value="SET"/>
    <property type="match status" value="1"/>
</dbReference>
<organism evidence="3 4">
    <name type="scientific">Jaapia argillacea MUCL 33604</name>
    <dbReference type="NCBI Taxonomy" id="933084"/>
    <lineage>
        <taxon>Eukaryota</taxon>
        <taxon>Fungi</taxon>
        <taxon>Dikarya</taxon>
        <taxon>Basidiomycota</taxon>
        <taxon>Agaricomycotina</taxon>
        <taxon>Agaricomycetes</taxon>
        <taxon>Agaricomycetidae</taxon>
        <taxon>Jaapiales</taxon>
        <taxon>Jaapiaceae</taxon>
        <taxon>Jaapia</taxon>
    </lineage>
</organism>
<dbReference type="EMBL" id="KL197711">
    <property type="protein sequence ID" value="KDQ62205.1"/>
    <property type="molecule type" value="Genomic_DNA"/>
</dbReference>
<dbReference type="OrthoDB" id="265717at2759"/>
<accession>A0A067Q7P7</accession>
<dbReference type="Pfam" id="PF00856">
    <property type="entry name" value="SET"/>
    <property type="match status" value="1"/>
</dbReference>
<dbReference type="InterPro" id="IPR053185">
    <property type="entry name" value="SET_domain_protein"/>
</dbReference>
<dbReference type="PROSITE" id="PS50280">
    <property type="entry name" value="SET"/>
    <property type="match status" value="1"/>
</dbReference>
<dbReference type="Gene3D" id="2.170.270.10">
    <property type="entry name" value="SET domain"/>
    <property type="match status" value="1"/>
</dbReference>
<evidence type="ECO:0000313" key="3">
    <source>
        <dbReference type="EMBL" id="KDQ62205.1"/>
    </source>
</evidence>
<dbReference type="AlphaFoldDB" id="A0A067Q7P7"/>
<feature type="compositionally biased region" description="Basic and acidic residues" evidence="1">
    <location>
        <begin position="16"/>
        <end position="27"/>
    </location>
</feature>
<dbReference type="HOGENOM" id="CLU_028281_0_1_1"/>
<gene>
    <name evidence="3" type="ORF">JAAARDRAFT_170436</name>
</gene>
<dbReference type="STRING" id="933084.A0A067Q7P7"/>
<sequence>MSSSSLLRPAIIAHMTPDRRRATEHNKPAASPSGAFRKKSNLGPDAHAGTSSVTPTPRKEEPPYDHSRPAGPSLAYAIVIFAICYFLYDAYPSGIWGPSRSLLKSTYSDLKTSDWLKLKTQSRGGAGFGRNYGEVVDLGYEGTAPFQVVELVGRGKGLVATRDIQQGEELIREVPLILVPNQISTNPAILIHEAISSLPLQSRDAFYNLSYVNLPPSPSTSASSIALAIFQTNAVAAGSNQVGLFPRMARLNHACSSAFNSVYSWREREGVLVVVALRDIKAGEELLTPYMDTKKSRRERQELLQSHYAFTCSCHVCSLPAKDSLASDKRLERMAGLLKRFESWERGDVSGEEAIRIAKEIWDIGEDEGYWSERGRLAADAVWVAAAHSDAKALTEWAKLAERWYSFDLGRDSEQVAEMKGVVANPQSHRAWGSRAKMVVGGPKAQYTIR</sequence>
<proteinExistence type="predicted"/>
<feature type="region of interest" description="Disordered" evidence="1">
    <location>
        <begin position="1"/>
        <end position="68"/>
    </location>
</feature>
<feature type="compositionally biased region" description="Basic and acidic residues" evidence="1">
    <location>
        <begin position="57"/>
        <end position="68"/>
    </location>
</feature>
<dbReference type="InterPro" id="IPR001214">
    <property type="entry name" value="SET_dom"/>
</dbReference>
<reference evidence="4" key="1">
    <citation type="journal article" date="2014" name="Proc. Natl. Acad. Sci. U.S.A.">
        <title>Extensive sampling of basidiomycete genomes demonstrates inadequacy of the white-rot/brown-rot paradigm for wood decay fungi.</title>
        <authorList>
            <person name="Riley R."/>
            <person name="Salamov A.A."/>
            <person name="Brown D.W."/>
            <person name="Nagy L.G."/>
            <person name="Floudas D."/>
            <person name="Held B.W."/>
            <person name="Levasseur A."/>
            <person name="Lombard V."/>
            <person name="Morin E."/>
            <person name="Otillar R."/>
            <person name="Lindquist E.A."/>
            <person name="Sun H."/>
            <person name="LaButti K.M."/>
            <person name="Schmutz J."/>
            <person name="Jabbour D."/>
            <person name="Luo H."/>
            <person name="Baker S.E."/>
            <person name="Pisabarro A.G."/>
            <person name="Walton J.D."/>
            <person name="Blanchette R.A."/>
            <person name="Henrissat B."/>
            <person name="Martin F."/>
            <person name="Cullen D."/>
            <person name="Hibbett D.S."/>
            <person name="Grigoriev I.V."/>
        </authorList>
    </citation>
    <scope>NUCLEOTIDE SEQUENCE [LARGE SCALE GENOMIC DNA]</scope>
    <source>
        <strain evidence="4">MUCL 33604</strain>
    </source>
</reference>
<dbReference type="SUPFAM" id="SSF82199">
    <property type="entry name" value="SET domain"/>
    <property type="match status" value="1"/>
</dbReference>
<evidence type="ECO:0000313" key="4">
    <source>
        <dbReference type="Proteomes" id="UP000027265"/>
    </source>
</evidence>
<dbReference type="PANTHER" id="PTHR47332:SF4">
    <property type="entry name" value="SET DOMAIN-CONTAINING PROTEIN 5"/>
    <property type="match status" value="1"/>
</dbReference>
<name>A0A067Q7P7_9AGAM</name>
<dbReference type="CDD" id="cd20071">
    <property type="entry name" value="SET_SMYD"/>
    <property type="match status" value="1"/>
</dbReference>
<evidence type="ECO:0000256" key="1">
    <source>
        <dbReference type="SAM" id="MobiDB-lite"/>
    </source>
</evidence>